<keyword evidence="3" id="KW-1185">Reference proteome</keyword>
<reference evidence="2" key="1">
    <citation type="submission" date="2020-01" db="EMBL/GenBank/DDBJ databases">
        <authorList>
            <consortium name="DOE Joint Genome Institute"/>
            <person name="Haridas S."/>
            <person name="Albert R."/>
            <person name="Binder M."/>
            <person name="Bloem J."/>
            <person name="Labutti K."/>
            <person name="Salamov A."/>
            <person name="Andreopoulos B."/>
            <person name="Baker S.E."/>
            <person name="Barry K."/>
            <person name="Bills G."/>
            <person name="Bluhm B.H."/>
            <person name="Cannon C."/>
            <person name="Castanera R."/>
            <person name="Culley D.E."/>
            <person name="Daum C."/>
            <person name="Ezra D."/>
            <person name="Gonzalez J.B."/>
            <person name="Henrissat B."/>
            <person name="Kuo A."/>
            <person name="Liang C."/>
            <person name="Lipzen A."/>
            <person name="Lutzoni F."/>
            <person name="Magnuson J."/>
            <person name="Mondo S."/>
            <person name="Nolan M."/>
            <person name="Ohm R."/>
            <person name="Pangilinan J."/>
            <person name="Park H.-J."/>
            <person name="Ramirez L."/>
            <person name="Alfaro M."/>
            <person name="Sun H."/>
            <person name="Tritt A."/>
            <person name="Yoshinaga Y."/>
            <person name="Zwiers L.-H."/>
            <person name="Turgeon B.G."/>
            <person name="Goodwin S.B."/>
            <person name="Spatafora J.W."/>
            <person name="Crous P.W."/>
            <person name="Grigoriev I.V."/>
        </authorList>
    </citation>
    <scope>NUCLEOTIDE SEQUENCE</scope>
    <source>
        <strain evidence="2">P77</strain>
    </source>
</reference>
<gene>
    <name evidence="2" type="ORF">BDW02DRAFT_494421</name>
</gene>
<evidence type="ECO:0000313" key="2">
    <source>
        <dbReference type="EMBL" id="KAF1836165.1"/>
    </source>
</evidence>
<proteinExistence type="predicted"/>
<keyword evidence="1" id="KW-0472">Membrane</keyword>
<dbReference type="OrthoDB" id="10470787at2759"/>
<organism evidence="2 3">
    <name type="scientific">Decorospora gaudefroyi</name>
    <dbReference type="NCBI Taxonomy" id="184978"/>
    <lineage>
        <taxon>Eukaryota</taxon>
        <taxon>Fungi</taxon>
        <taxon>Dikarya</taxon>
        <taxon>Ascomycota</taxon>
        <taxon>Pezizomycotina</taxon>
        <taxon>Dothideomycetes</taxon>
        <taxon>Pleosporomycetidae</taxon>
        <taxon>Pleosporales</taxon>
        <taxon>Pleosporineae</taxon>
        <taxon>Pleosporaceae</taxon>
        <taxon>Decorospora</taxon>
    </lineage>
</organism>
<dbReference type="Proteomes" id="UP000800040">
    <property type="component" value="Unassembled WGS sequence"/>
</dbReference>
<dbReference type="EMBL" id="ML975277">
    <property type="protein sequence ID" value="KAF1836165.1"/>
    <property type="molecule type" value="Genomic_DNA"/>
</dbReference>
<feature type="transmembrane region" description="Helical" evidence="1">
    <location>
        <begin position="23"/>
        <end position="46"/>
    </location>
</feature>
<evidence type="ECO:0000313" key="3">
    <source>
        <dbReference type="Proteomes" id="UP000800040"/>
    </source>
</evidence>
<dbReference type="AlphaFoldDB" id="A0A6A5KDN7"/>
<keyword evidence="1" id="KW-1133">Transmembrane helix</keyword>
<accession>A0A6A5KDN7</accession>
<evidence type="ECO:0000256" key="1">
    <source>
        <dbReference type="SAM" id="Phobius"/>
    </source>
</evidence>
<protein>
    <submittedName>
        <fullName evidence="2">Uncharacterized protein</fullName>
    </submittedName>
</protein>
<sequence length="49" mass="5558">MICCATARWKLPTKASAGADKQWLFLISLLHCLFHSMLTIVLLLTIRVE</sequence>
<name>A0A6A5KDN7_9PLEO</name>
<keyword evidence="1" id="KW-0812">Transmembrane</keyword>